<dbReference type="OrthoDB" id="6320798at2759"/>
<keyword evidence="3" id="KW-1185">Reference proteome</keyword>
<organism evidence="4">
    <name type="scientific">Schistocephalus solidus</name>
    <name type="common">Tapeworm</name>
    <dbReference type="NCBI Taxonomy" id="70667"/>
    <lineage>
        <taxon>Eukaryota</taxon>
        <taxon>Metazoa</taxon>
        <taxon>Spiralia</taxon>
        <taxon>Lophotrochozoa</taxon>
        <taxon>Platyhelminthes</taxon>
        <taxon>Cestoda</taxon>
        <taxon>Eucestoda</taxon>
        <taxon>Diphyllobothriidea</taxon>
        <taxon>Diphyllobothriidae</taxon>
        <taxon>Schistocephalus</taxon>
    </lineage>
</organism>
<accession>A0A183TF72</accession>
<dbReference type="AlphaFoldDB" id="A0A183TF72"/>
<evidence type="ECO:0000313" key="2">
    <source>
        <dbReference type="EMBL" id="VDM01506.1"/>
    </source>
</evidence>
<sequence>MPNMVVWWHAQARLRPRQPPAPSPTSGLLDSVKTPGSGGRGGESAVDAAPVYYHFKLNHAQVTVPAPPFRGAYGGPRRTTTVELSVIVDLCSICRPLPLSGPSPS</sequence>
<gene>
    <name evidence="2" type="ORF">SSLN_LOCUS15120</name>
</gene>
<proteinExistence type="predicted"/>
<evidence type="ECO:0000313" key="4">
    <source>
        <dbReference type="WBParaSite" id="SSLN_0001568401-mRNA-1"/>
    </source>
</evidence>
<reference evidence="2 3" key="2">
    <citation type="submission" date="2018-11" db="EMBL/GenBank/DDBJ databases">
        <authorList>
            <consortium name="Pathogen Informatics"/>
        </authorList>
    </citation>
    <scope>NUCLEOTIDE SEQUENCE [LARGE SCALE GENOMIC DNA]</scope>
    <source>
        <strain evidence="2 3">NST_G2</strain>
    </source>
</reference>
<dbReference type="Proteomes" id="UP000275846">
    <property type="component" value="Unassembled WGS sequence"/>
</dbReference>
<reference evidence="4" key="1">
    <citation type="submission" date="2016-06" db="UniProtKB">
        <authorList>
            <consortium name="WormBaseParasite"/>
        </authorList>
    </citation>
    <scope>IDENTIFICATION</scope>
</reference>
<dbReference type="WBParaSite" id="SSLN_0001568401-mRNA-1">
    <property type="protein sequence ID" value="SSLN_0001568401-mRNA-1"/>
    <property type="gene ID" value="SSLN_0001568401"/>
</dbReference>
<feature type="region of interest" description="Disordered" evidence="1">
    <location>
        <begin position="13"/>
        <end position="44"/>
    </location>
</feature>
<evidence type="ECO:0000256" key="1">
    <source>
        <dbReference type="SAM" id="MobiDB-lite"/>
    </source>
</evidence>
<dbReference type="EMBL" id="UYSU01039617">
    <property type="protein sequence ID" value="VDM01506.1"/>
    <property type="molecule type" value="Genomic_DNA"/>
</dbReference>
<evidence type="ECO:0000313" key="3">
    <source>
        <dbReference type="Proteomes" id="UP000275846"/>
    </source>
</evidence>
<protein>
    <submittedName>
        <fullName evidence="2 4">Uncharacterized protein</fullName>
    </submittedName>
</protein>
<name>A0A183TF72_SCHSO</name>